<proteinExistence type="predicted"/>
<gene>
    <name evidence="2" type="ORF">P5G59_18135</name>
</gene>
<evidence type="ECO:0000256" key="1">
    <source>
        <dbReference type="SAM" id="Phobius"/>
    </source>
</evidence>
<organism evidence="2 3">
    <name type="scientific">Leifsonia virtsii</name>
    <dbReference type="NCBI Taxonomy" id="3035915"/>
    <lineage>
        <taxon>Bacteria</taxon>
        <taxon>Bacillati</taxon>
        <taxon>Actinomycetota</taxon>
        <taxon>Actinomycetes</taxon>
        <taxon>Micrococcales</taxon>
        <taxon>Microbacteriaceae</taxon>
        <taxon>Leifsonia</taxon>
    </lineage>
</organism>
<keyword evidence="1" id="KW-0472">Membrane</keyword>
<protein>
    <recommendedName>
        <fullName evidence="4">Integral membrane protein</fullName>
    </recommendedName>
</protein>
<dbReference type="RefSeq" id="WP_301220421.1">
    <property type="nucleotide sequence ID" value="NZ_JAROCB010000005.1"/>
</dbReference>
<sequence length="90" mass="9164">MLPIILVVASLMTASQKWGYTADAERAAIDAKAFPLMIAAGLIMAVSAIAVFVLRAAVRGRFGGGNAWVILAVLALPVALGLTVTGAANL</sequence>
<keyword evidence="1" id="KW-0812">Transmembrane</keyword>
<dbReference type="Proteomes" id="UP001174210">
    <property type="component" value="Unassembled WGS sequence"/>
</dbReference>
<evidence type="ECO:0008006" key="4">
    <source>
        <dbReference type="Google" id="ProtNLM"/>
    </source>
</evidence>
<keyword evidence="1" id="KW-1133">Transmembrane helix</keyword>
<feature type="transmembrane region" description="Helical" evidence="1">
    <location>
        <begin position="33"/>
        <end position="54"/>
    </location>
</feature>
<dbReference type="EMBL" id="JAROCB010000005">
    <property type="protein sequence ID" value="MDN4599076.1"/>
    <property type="molecule type" value="Genomic_DNA"/>
</dbReference>
<evidence type="ECO:0000313" key="3">
    <source>
        <dbReference type="Proteomes" id="UP001174210"/>
    </source>
</evidence>
<feature type="transmembrane region" description="Helical" evidence="1">
    <location>
        <begin position="66"/>
        <end position="88"/>
    </location>
</feature>
<name>A0ABT8J1W3_9MICO</name>
<comment type="caution">
    <text evidence="2">The sequence shown here is derived from an EMBL/GenBank/DDBJ whole genome shotgun (WGS) entry which is preliminary data.</text>
</comment>
<keyword evidence="3" id="KW-1185">Reference proteome</keyword>
<accession>A0ABT8J1W3</accession>
<evidence type="ECO:0000313" key="2">
    <source>
        <dbReference type="EMBL" id="MDN4599076.1"/>
    </source>
</evidence>
<reference evidence="2" key="1">
    <citation type="submission" date="2023-03" db="EMBL/GenBank/DDBJ databases">
        <title>MT1 and MT2 Draft Genomes of Novel Species.</title>
        <authorList>
            <person name="Venkateswaran K."/>
        </authorList>
    </citation>
    <scope>NUCLEOTIDE SEQUENCE</scope>
    <source>
        <strain evidence="2">F6_8S_P_1A</strain>
    </source>
</reference>